<dbReference type="AlphaFoldDB" id="A0AAX6FTF3"/>
<reference evidence="2" key="1">
    <citation type="journal article" date="2023" name="GigaByte">
        <title>Genome assembly of the bearded iris, Iris pallida Lam.</title>
        <authorList>
            <person name="Bruccoleri R.E."/>
            <person name="Oakeley E.J."/>
            <person name="Faust A.M.E."/>
            <person name="Altorfer M."/>
            <person name="Dessus-Babus S."/>
            <person name="Burckhardt D."/>
            <person name="Oertli M."/>
            <person name="Naumann U."/>
            <person name="Petersen F."/>
            <person name="Wong J."/>
        </authorList>
    </citation>
    <scope>NUCLEOTIDE SEQUENCE</scope>
    <source>
        <strain evidence="2">GSM-AAB239-AS_SAM_17_03QT</strain>
    </source>
</reference>
<evidence type="ECO:0000313" key="3">
    <source>
        <dbReference type="Proteomes" id="UP001140949"/>
    </source>
</evidence>
<accession>A0AAX6FTF3</accession>
<name>A0AAX6FTF3_IRIPA</name>
<evidence type="ECO:0000313" key="2">
    <source>
        <dbReference type="EMBL" id="KAJ6819473.1"/>
    </source>
</evidence>
<organism evidence="2 3">
    <name type="scientific">Iris pallida</name>
    <name type="common">Sweet iris</name>
    <dbReference type="NCBI Taxonomy" id="29817"/>
    <lineage>
        <taxon>Eukaryota</taxon>
        <taxon>Viridiplantae</taxon>
        <taxon>Streptophyta</taxon>
        <taxon>Embryophyta</taxon>
        <taxon>Tracheophyta</taxon>
        <taxon>Spermatophyta</taxon>
        <taxon>Magnoliopsida</taxon>
        <taxon>Liliopsida</taxon>
        <taxon>Asparagales</taxon>
        <taxon>Iridaceae</taxon>
        <taxon>Iridoideae</taxon>
        <taxon>Irideae</taxon>
        <taxon>Iris</taxon>
    </lineage>
</organism>
<feature type="transmembrane region" description="Helical" evidence="1">
    <location>
        <begin position="22"/>
        <end position="45"/>
    </location>
</feature>
<keyword evidence="1" id="KW-0812">Transmembrane</keyword>
<proteinExistence type="predicted"/>
<comment type="caution">
    <text evidence="2">The sequence shown here is derived from an EMBL/GenBank/DDBJ whole genome shotgun (WGS) entry which is preliminary data.</text>
</comment>
<gene>
    <name evidence="2" type="ORF">M6B38_402330</name>
</gene>
<dbReference type="EMBL" id="JANAVB010026196">
    <property type="protein sequence ID" value="KAJ6819473.1"/>
    <property type="molecule type" value="Genomic_DNA"/>
</dbReference>
<keyword evidence="3" id="KW-1185">Reference proteome</keyword>
<sequence length="57" mass="6127">MVVVGESQVVIMATVMEVGGMLAVWLMSARWPMVVASMVLVWWGFDGGVDDGRQGKG</sequence>
<keyword evidence="1" id="KW-0472">Membrane</keyword>
<dbReference type="Proteomes" id="UP001140949">
    <property type="component" value="Unassembled WGS sequence"/>
</dbReference>
<evidence type="ECO:0008006" key="4">
    <source>
        <dbReference type="Google" id="ProtNLM"/>
    </source>
</evidence>
<keyword evidence="1" id="KW-1133">Transmembrane helix</keyword>
<protein>
    <recommendedName>
        <fullName evidence="4">NADH dehydrogenase subunit 6</fullName>
    </recommendedName>
</protein>
<reference evidence="2" key="2">
    <citation type="submission" date="2023-04" db="EMBL/GenBank/DDBJ databases">
        <authorList>
            <person name="Bruccoleri R.E."/>
            <person name="Oakeley E.J."/>
            <person name="Faust A.-M."/>
            <person name="Dessus-Babus S."/>
            <person name="Altorfer M."/>
            <person name="Burckhardt D."/>
            <person name="Oertli M."/>
            <person name="Naumann U."/>
            <person name="Petersen F."/>
            <person name="Wong J."/>
        </authorList>
    </citation>
    <scope>NUCLEOTIDE SEQUENCE</scope>
    <source>
        <strain evidence="2">GSM-AAB239-AS_SAM_17_03QT</strain>
        <tissue evidence="2">Leaf</tissue>
    </source>
</reference>
<evidence type="ECO:0000256" key="1">
    <source>
        <dbReference type="SAM" id="Phobius"/>
    </source>
</evidence>